<dbReference type="CDD" id="cd01667">
    <property type="entry name" value="TGS_ThrRS"/>
    <property type="match status" value="1"/>
</dbReference>
<dbReference type="GO" id="GO:0016740">
    <property type="term" value="F:transferase activity"/>
    <property type="evidence" value="ECO:0007669"/>
    <property type="project" value="UniProtKB-ARBA"/>
</dbReference>
<feature type="binding site" evidence="13">
    <location>
        <position position="567"/>
    </location>
    <ligand>
        <name>Zn(2+)</name>
        <dbReference type="ChEBI" id="CHEBI:29105"/>
        <note>catalytic</note>
    </ligand>
</feature>
<keyword evidence="11 13" id="KW-0030">Aminoacyl-tRNA synthetase</keyword>
<dbReference type="OrthoDB" id="9802304at2"/>
<dbReference type="PANTHER" id="PTHR11451">
    <property type="entry name" value="THREONINE-TRNA LIGASE"/>
    <property type="match status" value="1"/>
</dbReference>
<evidence type="ECO:0000256" key="1">
    <source>
        <dbReference type="ARBA" id="ARBA00008226"/>
    </source>
</evidence>
<dbReference type="InterPro" id="IPR004154">
    <property type="entry name" value="Anticodon-bd"/>
</dbReference>
<dbReference type="InterPro" id="IPR002314">
    <property type="entry name" value="aa-tRNA-synt_IIb"/>
</dbReference>
<dbReference type="SUPFAM" id="SSF55681">
    <property type="entry name" value="Class II aaRS and biotin synthetases"/>
    <property type="match status" value="1"/>
</dbReference>
<feature type="compositionally biased region" description="Basic and acidic residues" evidence="14">
    <location>
        <begin position="13"/>
        <end position="48"/>
    </location>
</feature>
<dbReference type="InterPro" id="IPR045864">
    <property type="entry name" value="aa-tRNA-synth_II/BPL/LPL"/>
</dbReference>
<dbReference type="InterPro" id="IPR018163">
    <property type="entry name" value="Thr/Ala-tRNA-synth_IIc_edit"/>
</dbReference>
<keyword evidence="18" id="KW-1185">Reference proteome</keyword>
<comment type="similarity">
    <text evidence="1 13">Belongs to the class-II aminoacyl-tRNA synthetase family.</text>
</comment>
<dbReference type="Gene3D" id="3.40.50.800">
    <property type="entry name" value="Anticodon-binding domain"/>
    <property type="match status" value="1"/>
</dbReference>
<dbReference type="GO" id="GO:0005524">
    <property type="term" value="F:ATP binding"/>
    <property type="evidence" value="ECO:0007669"/>
    <property type="project" value="UniProtKB-UniRule"/>
</dbReference>
<dbReference type="AlphaFoldDB" id="A0A229NUD3"/>
<evidence type="ECO:0000256" key="14">
    <source>
        <dbReference type="SAM" id="MobiDB-lite"/>
    </source>
</evidence>
<evidence type="ECO:0000313" key="17">
    <source>
        <dbReference type="EMBL" id="OXM13269.1"/>
    </source>
</evidence>
<feature type="region of interest" description="Disordered" evidence="14">
    <location>
        <begin position="1"/>
        <end position="57"/>
    </location>
</feature>
<comment type="caution">
    <text evidence="13">Lacks conserved residue(s) required for the propagation of feature annotation.</text>
</comment>
<keyword evidence="7 13" id="KW-0862">Zinc</keyword>
<dbReference type="PROSITE" id="PS50862">
    <property type="entry name" value="AA_TRNA_LIGASE_II"/>
    <property type="match status" value="1"/>
</dbReference>
<comment type="subcellular location">
    <subcellularLocation>
        <location evidence="13">Cytoplasm</location>
    </subcellularLocation>
</comment>
<evidence type="ECO:0000256" key="13">
    <source>
        <dbReference type="HAMAP-Rule" id="MF_00184"/>
    </source>
</evidence>
<comment type="catalytic activity">
    <reaction evidence="12 13">
        <text>tRNA(Thr) + L-threonine + ATP = L-threonyl-tRNA(Thr) + AMP + diphosphate + H(+)</text>
        <dbReference type="Rhea" id="RHEA:24624"/>
        <dbReference type="Rhea" id="RHEA-COMP:9670"/>
        <dbReference type="Rhea" id="RHEA-COMP:9704"/>
        <dbReference type="ChEBI" id="CHEBI:15378"/>
        <dbReference type="ChEBI" id="CHEBI:30616"/>
        <dbReference type="ChEBI" id="CHEBI:33019"/>
        <dbReference type="ChEBI" id="CHEBI:57926"/>
        <dbReference type="ChEBI" id="CHEBI:78442"/>
        <dbReference type="ChEBI" id="CHEBI:78534"/>
        <dbReference type="ChEBI" id="CHEBI:456215"/>
        <dbReference type="EC" id="6.1.1.3"/>
    </reaction>
</comment>
<feature type="binding site" evidence="13">
    <location>
        <position position="391"/>
    </location>
    <ligand>
        <name>Zn(2+)</name>
        <dbReference type="ChEBI" id="CHEBI:29105"/>
        <note>catalytic</note>
    </ligand>
</feature>
<dbReference type="InterPro" id="IPR012947">
    <property type="entry name" value="tRNA_SAD"/>
</dbReference>
<evidence type="ECO:0000256" key="12">
    <source>
        <dbReference type="ARBA" id="ARBA00049515"/>
    </source>
</evidence>
<dbReference type="InterPro" id="IPR036621">
    <property type="entry name" value="Anticodon-bd_dom_sf"/>
</dbReference>
<dbReference type="Gene3D" id="3.10.20.30">
    <property type="match status" value="1"/>
</dbReference>
<dbReference type="SMART" id="SM00863">
    <property type="entry name" value="tRNA_SAD"/>
    <property type="match status" value="1"/>
</dbReference>
<dbReference type="GO" id="GO:0140096">
    <property type="term" value="F:catalytic activity, acting on a protein"/>
    <property type="evidence" value="ECO:0007669"/>
    <property type="project" value="UniProtKB-ARBA"/>
</dbReference>
<dbReference type="SUPFAM" id="SSF55186">
    <property type="entry name" value="ThrRS/AlaRS common domain"/>
    <property type="match status" value="1"/>
</dbReference>
<evidence type="ECO:0000256" key="4">
    <source>
        <dbReference type="ARBA" id="ARBA00022598"/>
    </source>
</evidence>
<dbReference type="InterPro" id="IPR047246">
    <property type="entry name" value="ThrRS_anticodon"/>
</dbReference>
<evidence type="ECO:0000259" key="15">
    <source>
        <dbReference type="PROSITE" id="PS50862"/>
    </source>
</evidence>
<dbReference type="FunFam" id="3.40.50.800:FF:000001">
    <property type="entry name" value="Threonine--tRNA ligase"/>
    <property type="match status" value="1"/>
</dbReference>
<keyword evidence="5 13" id="KW-0479">Metal-binding</keyword>
<dbReference type="HAMAP" id="MF_00184">
    <property type="entry name" value="Thr_tRNA_synth"/>
    <property type="match status" value="1"/>
</dbReference>
<dbReference type="PRINTS" id="PR01047">
    <property type="entry name" value="TRNASYNTHTHR"/>
</dbReference>
<dbReference type="EC" id="6.1.1.3" evidence="13"/>
<reference evidence="17 18" key="1">
    <citation type="submission" date="2017-07" db="EMBL/GenBank/DDBJ databases">
        <title>Paenibacillus herberti R33 genome sequencing and assembly.</title>
        <authorList>
            <person name="Su W."/>
        </authorList>
    </citation>
    <scope>NUCLEOTIDE SEQUENCE [LARGE SCALE GENOMIC DNA]</scope>
    <source>
        <strain evidence="17 18">R33</strain>
    </source>
</reference>
<dbReference type="InterPro" id="IPR002320">
    <property type="entry name" value="Thr-tRNA-ligase_IIa"/>
</dbReference>
<dbReference type="Gene3D" id="3.30.980.10">
    <property type="entry name" value="Threonyl-trna Synthetase, Chain A, domain 2"/>
    <property type="match status" value="1"/>
</dbReference>
<dbReference type="FunFam" id="3.30.930.10:FF:000002">
    <property type="entry name" value="Threonine--tRNA ligase"/>
    <property type="match status" value="1"/>
</dbReference>
<dbReference type="GO" id="GO:0006435">
    <property type="term" value="P:threonyl-tRNA aminoacylation"/>
    <property type="evidence" value="ECO:0007669"/>
    <property type="project" value="UniProtKB-UniRule"/>
</dbReference>
<comment type="caution">
    <text evidence="17">The sequence shown here is derived from an EMBL/GenBank/DDBJ whole genome shotgun (WGS) entry which is preliminary data.</text>
</comment>
<feature type="binding site" evidence="13">
    <location>
        <position position="442"/>
    </location>
    <ligand>
        <name>Zn(2+)</name>
        <dbReference type="ChEBI" id="CHEBI:29105"/>
        <note>catalytic</note>
    </ligand>
</feature>
<keyword evidence="10 13" id="KW-0648">Protein biosynthesis</keyword>
<keyword evidence="8 13" id="KW-0067">ATP-binding</keyword>
<keyword evidence="4 13" id="KW-0436">Ligase</keyword>
<dbReference type="Gene3D" id="3.30.54.20">
    <property type="match status" value="1"/>
</dbReference>
<accession>A0A229NUD3</accession>
<evidence type="ECO:0000256" key="9">
    <source>
        <dbReference type="ARBA" id="ARBA00022884"/>
    </source>
</evidence>
<gene>
    <name evidence="13" type="primary">thrS</name>
    <name evidence="17" type="ORF">CGZ75_23875</name>
</gene>
<dbReference type="Pfam" id="PF07973">
    <property type="entry name" value="tRNA_SAD"/>
    <property type="match status" value="1"/>
</dbReference>
<evidence type="ECO:0000256" key="8">
    <source>
        <dbReference type="ARBA" id="ARBA00022840"/>
    </source>
</evidence>
<sequence>MQESGSNGIVEESVSREEVQESRSNGKVEESLSREEGQENRSNGKVEESVSNGKGQEISIALPSGSVRRYPAGTTVAHVADSIRPGLRKQAVAGKASGRLVDLSHRLEQDGDLELVLPDSPEGLELLRHSAAHILAQALKRLYGEQGVKLGIGPSIKDGFYYDVELANPLSATDLAEIEKEMERITQADLPFQRREVSREEAEILLLDRGELLKLELLQELPEDAAITMYSQGEFVDLCRGPHLPSTGRLKAFKLLSVAGAYWRGDSNSRVLQRIYGTAFCKKSQLDDHLKLLEEARKRDHRKLGKELGLFMFSEEAPGMPFYLPNGMVIRTQLEEFIRELQRRRDYEEVRTPLLMNRRLWEQSGHWDHYKDNMYFCDVDDTPYALKPMNCPGHMLVFKNSLRSYRELPIRLSEFGHVHRHEFSGALSGIMRVRSFCQDDAHLFVQPEGIGEEIRRVMDLIDYVYSVLGFTYRLELSTRPEDSMGSTELWEQAEAELRDVLDSRGAEYRLNEGDGAFYGPKIDYHILDALGRSWQCGTIQLDFQMAEKFDLTYIGEDGGKHRPIIIHRAVYGSIDRFIGILTEHFAGAFPLWLAPVQVKLLPVSDVQLDYALQVKEQLVAAGIRADVDGRSEKLGYKIREAQLQKAPYMLILGSSEAESELGEVSVRRRGDGDIGTMPLSALLERLKKEINCKI</sequence>
<dbReference type="InterPro" id="IPR006195">
    <property type="entry name" value="aa-tRNA-synth_II"/>
</dbReference>
<keyword evidence="6 13" id="KW-0547">Nucleotide-binding</keyword>
<evidence type="ECO:0000256" key="10">
    <source>
        <dbReference type="ARBA" id="ARBA00022917"/>
    </source>
</evidence>
<evidence type="ECO:0000313" key="18">
    <source>
        <dbReference type="Proteomes" id="UP000215145"/>
    </source>
</evidence>
<dbReference type="CDD" id="cd00771">
    <property type="entry name" value="ThrRS_core"/>
    <property type="match status" value="1"/>
</dbReference>
<evidence type="ECO:0000259" key="16">
    <source>
        <dbReference type="PROSITE" id="PS51880"/>
    </source>
</evidence>
<feature type="domain" description="TGS" evidence="16">
    <location>
        <begin position="54"/>
        <end position="117"/>
    </location>
</feature>
<dbReference type="InterPro" id="IPR033728">
    <property type="entry name" value="ThrRS_core"/>
</dbReference>
<dbReference type="InterPro" id="IPR012676">
    <property type="entry name" value="TGS-like"/>
</dbReference>
<dbReference type="Pfam" id="PF02824">
    <property type="entry name" value="TGS"/>
    <property type="match status" value="1"/>
</dbReference>
<dbReference type="GO" id="GO:0004829">
    <property type="term" value="F:threonine-tRNA ligase activity"/>
    <property type="evidence" value="ECO:0007669"/>
    <property type="project" value="UniProtKB-UniRule"/>
</dbReference>
<comment type="cofactor">
    <cofactor evidence="13">
        <name>Zn(2+)</name>
        <dbReference type="ChEBI" id="CHEBI:29105"/>
    </cofactor>
    <text evidence="13">Binds 1 zinc ion per subunit.</text>
</comment>
<evidence type="ECO:0000256" key="11">
    <source>
        <dbReference type="ARBA" id="ARBA00023146"/>
    </source>
</evidence>
<keyword evidence="3 13" id="KW-0820">tRNA-binding</keyword>
<evidence type="ECO:0000256" key="2">
    <source>
        <dbReference type="ARBA" id="ARBA00022490"/>
    </source>
</evidence>
<dbReference type="PROSITE" id="PS51880">
    <property type="entry name" value="TGS"/>
    <property type="match status" value="1"/>
</dbReference>
<dbReference type="GO" id="GO:0000049">
    <property type="term" value="F:tRNA binding"/>
    <property type="evidence" value="ECO:0007669"/>
    <property type="project" value="UniProtKB-KW"/>
</dbReference>
<proteinExistence type="inferred from homology"/>
<keyword evidence="2 13" id="KW-0963">Cytoplasm</keyword>
<name>A0A229NUD3_9BACL</name>
<dbReference type="Gene3D" id="3.30.930.10">
    <property type="entry name" value="Bira Bifunctional Protein, Domain 2"/>
    <property type="match status" value="1"/>
</dbReference>
<keyword evidence="9 13" id="KW-0694">RNA-binding</keyword>
<dbReference type="SUPFAM" id="SSF52954">
    <property type="entry name" value="Class II aaRS ABD-related"/>
    <property type="match status" value="1"/>
</dbReference>
<organism evidence="17 18">
    <name type="scientific">Paenibacillus herberti</name>
    <dbReference type="NCBI Taxonomy" id="1619309"/>
    <lineage>
        <taxon>Bacteria</taxon>
        <taxon>Bacillati</taxon>
        <taxon>Bacillota</taxon>
        <taxon>Bacilli</taxon>
        <taxon>Bacillales</taxon>
        <taxon>Paenibacillaceae</taxon>
        <taxon>Paenibacillus</taxon>
    </lineage>
</organism>
<dbReference type="CDD" id="cd00860">
    <property type="entry name" value="ThrRS_anticodon"/>
    <property type="match status" value="1"/>
</dbReference>
<dbReference type="Proteomes" id="UP000215145">
    <property type="component" value="Unassembled WGS sequence"/>
</dbReference>
<protein>
    <recommendedName>
        <fullName evidence="13">Threonine--tRNA ligase</fullName>
        <ecNumber evidence="13">6.1.1.3</ecNumber>
    </recommendedName>
    <alternativeName>
        <fullName evidence="13">Threonyl-tRNA synthetase</fullName>
        <shortName evidence="13">ThrRS</shortName>
    </alternativeName>
</protein>
<feature type="domain" description="Aminoacyl-transfer RNA synthetases class-II family profile" evidence="15">
    <location>
        <begin position="288"/>
        <end position="590"/>
    </location>
</feature>
<dbReference type="Pfam" id="PF03129">
    <property type="entry name" value="HGTP_anticodon"/>
    <property type="match status" value="1"/>
</dbReference>
<dbReference type="InterPro" id="IPR012675">
    <property type="entry name" value="Beta-grasp_dom_sf"/>
</dbReference>
<dbReference type="FunFam" id="3.30.980.10:FF:000005">
    <property type="entry name" value="Threonyl-tRNA synthetase, mitochondrial"/>
    <property type="match status" value="1"/>
</dbReference>
<dbReference type="GO" id="GO:0005737">
    <property type="term" value="C:cytoplasm"/>
    <property type="evidence" value="ECO:0007669"/>
    <property type="project" value="UniProtKB-SubCell"/>
</dbReference>
<evidence type="ECO:0000256" key="7">
    <source>
        <dbReference type="ARBA" id="ARBA00022833"/>
    </source>
</evidence>
<dbReference type="InterPro" id="IPR004095">
    <property type="entry name" value="TGS"/>
</dbReference>
<evidence type="ECO:0000256" key="5">
    <source>
        <dbReference type="ARBA" id="ARBA00022723"/>
    </source>
</evidence>
<comment type="subunit">
    <text evidence="13">Homodimer.</text>
</comment>
<evidence type="ECO:0000256" key="3">
    <source>
        <dbReference type="ARBA" id="ARBA00022555"/>
    </source>
</evidence>
<dbReference type="PANTHER" id="PTHR11451:SF44">
    <property type="entry name" value="THREONINE--TRNA LIGASE, CHLOROPLASTIC_MITOCHONDRIAL 2"/>
    <property type="match status" value="1"/>
</dbReference>
<dbReference type="FunFam" id="3.30.54.20:FF:000002">
    <property type="entry name" value="Threonine--tRNA ligase"/>
    <property type="match status" value="1"/>
</dbReference>
<dbReference type="Pfam" id="PF00587">
    <property type="entry name" value="tRNA-synt_2b"/>
    <property type="match status" value="1"/>
</dbReference>
<dbReference type="SUPFAM" id="SSF81271">
    <property type="entry name" value="TGS-like"/>
    <property type="match status" value="1"/>
</dbReference>
<dbReference type="EMBL" id="NMUQ01000004">
    <property type="protein sequence ID" value="OXM13269.1"/>
    <property type="molecule type" value="Genomic_DNA"/>
</dbReference>
<dbReference type="GO" id="GO:0046872">
    <property type="term" value="F:metal ion binding"/>
    <property type="evidence" value="ECO:0007669"/>
    <property type="project" value="UniProtKB-KW"/>
</dbReference>
<evidence type="ECO:0000256" key="6">
    <source>
        <dbReference type="ARBA" id="ARBA00022741"/>
    </source>
</evidence>
<dbReference type="NCBIfam" id="TIGR00418">
    <property type="entry name" value="thrS"/>
    <property type="match status" value="1"/>
</dbReference>